<keyword evidence="1" id="KW-0472">Membrane</keyword>
<protein>
    <submittedName>
        <fullName evidence="2">Uncharacterized protein</fullName>
    </submittedName>
</protein>
<keyword evidence="1" id="KW-1133">Transmembrane helix</keyword>
<keyword evidence="1" id="KW-0812">Transmembrane</keyword>
<sequence length="64" mass="6726">MSRPCWAGVGKERAGAMVWGVSFWQRIRQSSILGALVAVMFVGVLCVLGVLGIAHVDGFHLAGG</sequence>
<feature type="transmembrane region" description="Helical" evidence="1">
    <location>
        <begin position="32"/>
        <end position="54"/>
    </location>
</feature>
<proteinExistence type="predicted"/>
<evidence type="ECO:0000313" key="3">
    <source>
        <dbReference type="Proteomes" id="UP001165576"/>
    </source>
</evidence>
<organism evidence="2 3">
    <name type="scientific">Bombella pluederhausensis</name>
    <dbReference type="NCBI Taxonomy" id="2967336"/>
    <lineage>
        <taxon>Bacteria</taxon>
        <taxon>Pseudomonadati</taxon>
        <taxon>Pseudomonadota</taxon>
        <taxon>Alphaproteobacteria</taxon>
        <taxon>Acetobacterales</taxon>
        <taxon>Acetobacteraceae</taxon>
        <taxon>Bombella</taxon>
    </lineage>
</organism>
<accession>A0ABT3WJL4</accession>
<name>A0ABT3WJL4_9PROT</name>
<keyword evidence="3" id="KW-1185">Reference proteome</keyword>
<evidence type="ECO:0000313" key="2">
    <source>
        <dbReference type="EMBL" id="MCX5618014.1"/>
    </source>
</evidence>
<comment type="caution">
    <text evidence="2">The sequence shown here is derived from an EMBL/GenBank/DDBJ whole genome shotgun (WGS) entry which is preliminary data.</text>
</comment>
<reference evidence="2" key="1">
    <citation type="submission" date="2022-07" db="EMBL/GenBank/DDBJ databases">
        <title>Bombella genomes.</title>
        <authorList>
            <person name="Harer L."/>
            <person name="Styblova S."/>
            <person name="Ehrmann M."/>
        </authorList>
    </citation>
    <scope>NUCLEOTIDE SEQUENCE</scope>
    <source>
        <strain evidence="2">TMW 2.2543</strain>
    </source>
</reference>
<evidence type="ECO:0000256" key="1">
    <source>
        <dbReference type="SAM" id="Phobius"/>
    </source>
</evidence>
<dbReference type="Proteomes" id="UP001165576">
    <property type="component" value="Unassembled WGS sequence"/>
</dbReference>
<dbReference type="EMBL" id="JANIDY010000002">
    <property type="protein sequence ID" value="MCX5618014.1"/>
    <property type="molecule type" value="Genomic_DNA"/>
</dbReference>
<gene>
    <name evidence="2" type="ORF">NQF86_04975</name>
</gene>
<dbReference type="RefSeq" id="WP_266116535.1">
    <property type="nucleotide sequence ID" value="NZ_JANIDY010000002.1"/>
</dbReference>